<organism evidence="1 2">
    <name type="scientific">Candidatus Scatousia excrementigallinarum</name>
    <dbReference type="NCBI Taxonomy" id="2840935"/>
    <lineage>
        <taxon>Bacteria</taxon>
        <taxon>Candidatus Scatousia</taxon>
    </lineage>
</organism>
<dbReference type="PANTHER" id="PTHR21075">
    <property type="entry name" value="ANAEROBIC RIBONUCLEOSIDE-TRIPHOSPHATE REDUCTASE"/>
    <property type="match status" value="1"/>
</dbReference>
<dbReference type="GO" id="GO:0009265">
    <property type="term" value="P:2'-deoxyribonucleotide biosynthetic process"/>
    <property type="evidence" value="ECO:0007669"/>
    <property type="project" value="TreeGrafter"/>
</dbReference>
<evidence type="ECO:0000313" key="2">
    <source>
        <dbReference type="Proteomes" id="UP000823928"/>
    </source>
</evidence>
<sequence length="564" mass="63907">MQLQNKNDNAANRKSYVGSIYNIGEKAVKESVLNSLDEKWAKLHREGYIHIHDLDAYGLTYNCLTFDILKAFPYSDFAGLSNIQTILGVFDFLKELFERVGNEQSGGMALANFDNDFASIFTTLNVDYKNNKEIFCAAIRDLIIWCNNTHTRMGQTSYYISFNIGLTENDFARFLAFTLIDEFYKAGELIYKPNIIFKVAKGINRNPQDRNYDLLVKALECTGKKMIPTYLLCDCEMDKDTSPELLSVMGCRTRVVTDRFGKSGAIGRSNIDNITINLPRLAFETVKDHPDLPSDELFEKCKEKWLSTADTVTEILLDRFHKTCMQDIDLFPTLKQYDLLCGNINKTGLPEVFKHGTLSIGFIGLSEMLDVIFGGKFWDNEKIYNAALNMLSFMRGYTDKQAEKYNLNFSLLATSGELISGRFVEIDQTKFKSDIFKKGFYTNSFHVEVDSKIPAWEKIEKEGKFHAYCNGGCISYVELAEAPIGNPQGLDELVEIAIKAGVHYLGFNYPKDVCAECGTSGTFDVCPVCNSSHITRIRRVSGYLEIQDYFTSGKKHEAKTRKAN</sequence>
<dbReference type="GO" id="GO:0008998">
    <property type="term" value="F:ribonucleoside-triphosphate reductase (thioredoxin) activity"/>
    <property type="evidence" value="ECO:0007669"/>
    <property type="project" value="InterPro"/>
</dbReference>
<comment type="caution">
    <text evidence="1">The sequence shown here is derived from an EMBL/GenBank/DDBJ whole genome shotgun (WGS) entry which is preliminary data.</text>
</comment>
<dbReference type="Pfam" id="PF13597">
    <property type="entry name" value="NRDD"/>
    <property type="match status" value="1"/>
</dbReference>
<dbReference type="GO" id="GO:0006260">
    <property type="term" value="P:DNA replication"/>
    <property type="evidence" value="ECO:0007669"/>
    <property type="project" value="InterPro"/>
</dbReference>
<gene>
    <name evidence="1" type="ORF">IAC10_03320</name>
</gene>
<dbReference type="Proteomes" id="UP000823928">
    <property type="component" value="Unassembled WGS sequence"/>
</dbReference>
<evidence type="ECO:0000313" key="1">
    <source>
        <dbReference type="EMBL" id="HIS35645.1"/>
    </source>
</evidence>
<dbReference type="AlphaFoldDB" id="A0A9D1JMY5"/>
<dbReference type="EMBL" id="DVIU01000072">
    <property type="protein sequence ID" value="HIS35645.1"/>
    <property type="molecule type" value="Genomic_DNA"/>
</dbReference>
<name>A0A9D1JMY5_9BACT</name>
<reference evidence="1" key="1">
    <citation type="submission" date="2020-10" db="EMBL/GenBank/DDBJ databases">
        <authorList>
            <person name="Gilroy R."/>
        </authorList>
    </citation>
    <scope>NUCLEOTIDE SEQUENCE</scope>
    <source>
        <strain evidence="1">6276</strain>
    </source>
</reference>
<accession>A0A9D1JMY5</accession>
<dbReference type="PANTHER" id="PTHR21075:SF0">
    <property type="entry name" value="ANAEROBIC RIBONUCLEOSIDE-TRIPHOSPHATE REDUCTASE"/>
    <property type="match status" value="1"/>
</dbReference>
<reference evidence="1" key="2">
    <citation type="journal article" date="2021" name="PeerJ">
        <title>Extensive microbial diversity within the chicken gut microbiome revealed by metagenomics and culture.</title>
        <authorList>
            <person name="Gilroy R."/>
            <person name="Ravi A."/>
            <person name="Getino M."/>
            <person name="Pursley I."/>
            <person name="Horton D.L."/>
            <person name="Alikhan N.F."/>
            <person name="Baker D."/>
            <person name="Gharbi K."/>
            <person name="Hall N."/>
            <person name="Watson M."/>
            <person name="Adriaenssens E.M."/>
            <person name="Foster-Nyarko E."/>
            <person name="Jarju S."/>
            <person name="Secka A."/>
            <person name="Antonio M."/>
            <person name="Oren A."/>
            <person name="Chaudhuri R.R."/>
            <person name="La Ragione R."/>
            <person name="Hildebrand F."/>
            <person name="Pallen M.J."/>
        </authorList>
    </citation>
    <scope>NUCLEOTIDE SEQUENCE</scope>
    <source>
        <strain evidence="1">6276</strain>
    </source>
</reference>
<dbReference type="GO" id="GO:0031250">
    <property type="term" value="C:anaerobic ribonucleoside-triphosphate reductase complex"/>
    <property type="evidence" value="ECO:0007669"/>
    <property type="project" value="TreeGrafter"/>
</dbReference>
<dbReference type="SUPFAM" id="SSF51998">
    <property type="entry name" value="PFL-like glycyl radical enzymes"/>
    <property type="match status" value="1"/>
</dbReference>
<dbReference type="GO" id="GO:0004748">
    <property type="term" value="F:ribonucleoside-diphosphate reductase activity, thioredoxin disulfide as acceptor"/>
    <property type="evidence" value="ECO:0007669"/>
    <property type="project" value="TreeGrafter"/>
</dbReference>
<proteinExistence type="predicted"/>
<protein>
    <submittedName>
        <fullName evidence="1">Anaerobic ribonucleoside-triphosphate reductase</fullName>
    </submittedName>
</protein>
<dbReference type="InterPro" id="IPR012833">
    <property type="entry name" value="NrdD"/>
</dbReference>
<dbReference type="Gene3D" id="3.20.70.20">
    <property type="match status" value="1"/>
</dbReference>